<dbReference type="SUPFAM" id="SSF48317">
    <property type="entry name" value="Acid phosphatase/Vanadium-dependent haloperoxidase"/>
    <property type="match status" value="1"/>
</dbReference>
<gene>
    <name evidence="8" type="ORF">BCR33DRAFT_718622</name>
</gene>
<dbReference type="SMART" id="SM00014">
    <property type="entry name" value="acidPPc"/>
    <property type="match status" value="1"/>
</dbReference>
<keyword evidence="3 6" id="KW-0812">Transmembrane</keyword>
<accession>A0A1Y2C4X1</accession>
<dbReference type="GO" id="GO:0016020">
    <property type="term" value="C:membrane"/>
    <property type="evidence" value="ECO:0007669"/>
    <property type="project" value="UniProtKB-SubCell"/>
</dbReference>
<dbReference type="PANTHER" id="PTHR10165">
    <property type="entry name" value="LIPID PHOSPHATE PHOSPHATASE"/>
    <property type="match status" value="1"/>
</dbReference>
<dbReference type="PANTHER" id="PTHR10165:SF35">
    <property type="entry name" value="RE23632P"/>
    <property type="match status" value="1"/>
</dbReference>
<feature type="transmembrane region" description="Helical" evidence="6">
    <location>
        <begin position="125"/>
        <end position="143"/>
    </location>
</feature>
<dbReference type="InterPro" id="IPR036938">
    <property type="entry name" value="PAP2/HPO_sf"/>
</dbReference>
<comment type="similarity">
    <text evidence="2">Belongs to the PA-phosphatase related phosphoesterase family.</text>
</comment>
<dbReference type="InterPro" id="IPR000326">
    <property type="entry name" value="PAP2/HPO"/>
</dbReference>
<dbReference type="GO" id="GO:0004601">
    <property type="term" value="F:peroxidase activity"/>
    <property type="evidence" value="ECO:0007669"/>
    <property type="project" value="UniProtKB-KW"/>
</dbReference>
<keyword evidence="4 6" id="KW-1133">Transmembrane helix</keyword>
<proteinExistence type="inferred from homology"/>
<dbReference type="GO" id="GO:0008195">
    <property type="term" value="F:phosphatidate phosphatase activity"/>
    <property type="evidence" value="ECO:0007669"/>
    <property type="project" value="TreeGrafter"/>
</dbReference>
<organism evidence="8 9">
    <name type="scientific">Rhizoclosmatium globosum</name>
    <dbReference type="NCBI Taxonomy" id="329046"/>
    <lineage>
        <taxon>Eukaryota</taxon>
        <taxon>Fungi</taxon>
        <taxon>Fungi incertae sedis</taxon>
        <taxon>Chytridiomycota</taxon>
        <taxon>Chytridiomycota incertae sedis</taxon>
        <taxon>Chytridiomycetes</taxon>
        <taxon>Chytridiales</taxon>
        <taxon>Chytriomycetaceae</taxon>
        <taxon>Rhizoclosmatium</taxon>
    </lineage>
</organism>
<evidence type="ECO:0000256" key="4">
    <source>
        <dbReference type="ARBA" id="ARBA00022989"/>
    </source>
</evidence>
<evidence type="ECO:0000256" key="3">
    <source>
        <dbReference type="ARBA" id="ARBA00022692"/>
    </source>
</evidence>
<name>A0A1Y2C4X1_9FUNG</name>
<reference evidence="8 9" key="1">
    <citation type="submission" date="2016-07" db="EMBL/GenBank/DDBJ databases">
        <title>Pervasive Adenine N6-methylation of Active Genes in Fungi.</title>
        <authorList>
            <consortium name="DOE Joint Genome Institute"/>
            <person name="Mondo S.J."/>
            <person name="Dannebaum R.O."/>
            <person name="Kuo R.C."/>
            <person name="Labutti K."/>
            <person name="Haridas S."/>
            <person name="Kuo A."/>
            <person name="Salamov A."/>
            <person name="Ahrendt S.R."/>
            <person name="Lipzen A."/>
            <person name="Sullivan W."/>
            <person name="Andreopoulos W.B."/>
            <person name="Clum A."/>
            <person name="Lindquist E."/>
            <person name="Daum C."/>
            <person name="Ramamoorthy G.K."/>
            <person name="Gryganskyi A."/>
            <person name="Culley D."/>
            <person name="Magnuson J.K."/>
            <person name="James T.Y."/>
            <person name="O'Malley M.A."/>
            <person name="Stajich J.E."/>
            <person name="Spatafora J.W."/>
            <person name="Visel A."/>
            <person name="Grigoriev I.V."/>
        </authorList>
    </citation>
    <scope>NUCLEOTIDE SEQUENCE [LARGE SCALE GENOMIC DNA]</scope>
    <source>
        <strain evidence="8 9">JEL800</strain>
    </source>
</reference>
<keyword evidence="8" id="KW-0560">Oxidoreductase</keyword>
<feature type="transmembrane region" description="Helical" evidence="6">
    <location>
        <begin position="83"/>
        <end position="104"/>
    </location>
</feature>
<comment type="caution">
    <text evidence="8">The sequence shown here is derived from an EMBL/GenBank/DDBJ whole genome shotgun (WGS) entry which is preliminary data.</text>
</comment>
<dbReference type="AlphaFoldDB" id="A0A1Y2C4X1"/>
<feature type="non-terminal residue" evidence="8">
    <location>
        <position position="1"/>
    </location>
</feature>
<keyword evidence="8" id="KW-0575">Peroxidase</keyword>
<dbReference type="InterPro" id="IPR043216">
    <property type="entry name" value="PAP-like"/>
</dbReference>
<dbReference type="OrthoDB" id="10030083at2759"/>
<protein>
    <submittedName>
        <fullName evidence="8">Acid phosphatase/Vanadium-dependent haloperoxidase</fullName>
    </submittedName>
</protein>
<keyword evidence="9" id="KW-1185">Reference proteome</keyword>
<evidence type="ECO:0000256" key="5">
    <source>
        <dbReference type="ARBA" id="ARBA00023136"/>
    </source>
</evidence>
<evidence type="ECO:0000256" key="2">
    <source>
        <dbReference type="ARBA" id="ARBA00008816"/>
    </source>
</evidence>
<dbReference type="GO" id="GO:0006644">
    <property type="term" value="P:phospholipid metabolic process"/>
    <property type="evidence" value="ECO:0007669"/>
    <property type="project" value="InterPro"/>
</dbReference>
<evidence type="ECO:0000259" key="7">
    <source>
        <dbReference type="SMART" id="SM00014"/>
    </source>
</evidence>
<dbReference type="EMBL" id="MCGO01000030">
    <property type="protein sequence ID" value="ORY41986.1"/>
    <property type="molecule type" value="Genomic_DNA"/>
</dbReference>
<evidence type="ECO:0000256" key="6">
    <source>
        <dbReference type="SAM" id="Phobius"/>
    </source>
</evidence>
<keyword evidence="5 6" id="KW-0472">Membrane</keyword>
<feature type="transmembrane region" description="Helical" evidence="6">
    <location>
        <begin position="248"/>
        <end position="269"/>
    </location>
</feature>
<dbReference type="Pfam" id="PF01569">
    <property type="entry name" value="PAP2"/>
    <property type="match status" value="1"/>
</dbReference>
<dbReference type="STRING" id="329046.A0A1Y2C4X1"/>
<evidence type="ECO:0000256" key="1">
    <source>
        <dbReference type="ARBA" id="ARBA00004141"/>
    </source>
</evidence>
<evidence type="ECO:0000313" key="8">
    <source>
        <dbReference type="EMBL" id="ORY41986.1"/>
    </source>
</evidence>
<dbReference type="GO" id="GO:0046839">
    <property type="term" value="P:phospholipid dephosphorylation"/>
    <property type="evidence" value="ECO:0007669"/>
    <property type="project" value="TreeGrafter"/>
</dbReference>
<feature type="domain" description="Phosphatidic acid phosphatase type 2/haloperoxidase" evidence="7">
    <location>
        <begin position="125"/>
        <end position="293"/>
    </location>
</feature>
<feature type="transmembrane region" description="Helical" evidence="6">
    <location>
        <begin position="175"/>
        <end position="194"/>
    </location>
</feature>
<comment type="subcellular location">
    <subcellularLocation>
        <location evidence="1">Membrane</location>
        <topology evidence="1">Multi-pass membrane protein</topology>
    </subcellularLocation>
</comment>
<dbReference type="Proteomes" id="UP000193642">
    <property type="component" value="Unassembled WGS sequence"/>
</dbReference>
<evidence type="ECO:0000313" key="9">
    <source>
        <dbReference type="Proteomes" id="UP000193642"/>
    </source>
</evidence>
<sequence length="294" mass="32450">RPTSFDVEDPEDIELSAELSQHSSRVNHIRWFLQPIFYKDYLALVLLAAAALASELAPPFERTIDAAVLADVDLRYPNRPNIVPMWAVFIVAFLGPLLIMPIIFHLTTPSSSRKQTLILRKTHRFFLALCTTLGLTITTTNLIKNIVGRFRPDFLDRCQYDTIKRKSFPSGHSSFSFGGLLLLSLWGCRVLGAWELGGSSGKRGNSYRLLGRDVELAANSLGSGNNSPSLVPESLVHVKGKRSGKGMAGWLAVLVVGFLPVWAATYIALSRVQQFVHHPTDVLAGSVIGILWRA</sequence>
<dbReference type="Gene3D" id="1.20.144.10">
    <property type="entry name" value="Phosphatidic acid phosphatase type 2/haloperoxidase"/>
    <property type="match status" value="2"/>
</dbReference>